<sequence length="43" mass="4994">MYIPHTPSLLAGVINTTQIYYFFVLAFIFIFLLILKSEQQSDP</sequence>
<keyword evidence="1" id="KW-0472">Membrane</keyword>
<evidence type="ECO:0000313" key="3">
    <source>
        <dbReference type="Proteomes" id="UP000004509"/>
    </source>
</evidence>
<dbReference type="Proteomes" id="UP000004509">
    <property type="component" value="Unassembled WGS sequence"/>
</dbReference>
<dbReference type="AlphaFoldDB" id="C8PR30"/>
<keyword evidence="1" id="KW-0812">Transmembrane</keyword>
<protein>
    <submittedName>
        <fullName evidence="2">Uncharacterized protein</fullName>
    </submittedName>
</protein>
<keyword evidence="1" id="KW-1133">Transmembrane helix</keyword>
<gene>
    <name evidence="2" type="ORF">TREVI0001_0900</name>
</gene>
<comment type="caution">
    <text evidence="2">The sequence shown here is derived from an EMBL/GenBank/DDBJ whole genome shotgun (WGS) entry which is preliminary data.</text>
</comment>
<proteinExistence type="predicted"/>
<name>C8PR30_9SPIR</name>
<evidence type="ECO:0000313" key="2">
    <source>
        <dbReference type="EMBL" id="EEV20134.1"/>
    </source>
</evidence>
<feature type="transmembrane region" description="Helical" evidence="1">
    <location>
        <begin position="18"/>
        <end position="35"/>
    </location>
</feature>
<accession>C8PR30</accession>
<reference evidence="2 3" key="1">
    <citation type="submission" date="2009-07" db="EMBL/GenBank/DDBJ databases">
        <authorList>
            <person name="Madupu R."/>
            <person name="Sebastian Y."/>
            <person name="Durkin A.S."/>
            <person name="Torralba M."/>
            <person name="Methe B."/>
            <person name="Sutton G.G."/>
            <person name="Strausberg R.L."/>
            <person name="Nelson K.E."/>
        </authorList>
    </citation>
    <scope>NUCLEOTIDE SEQUENCE [LARGE SCALE GENOMIC DNA]</scope>
    <source>
        <strain evidence="2 3">ATCC 35580</strain>
    </source>
</reference>
<organism evidence="2 3">
    <name type="scientific">Treponema vincentii ATCC 35580</name>
    <dbReference type="NCBI Taxonomy" id="596324"/>
    <lineage>
        <taxon>Bacteria</taxon>
        <taxon>Pseudomonadati</taxon>
        <taxon>Spirochaetota</taxon>
        <taxon>Spirochaetia</taxon>
        <taxon>Spirochaetales</taxon>
        <taxon>Treponemataceae</taxon>
        <taxon>Treponema</taxon>
    </lineage>
</organism>
<dbReference type="EMBL" id="ACYH01000041">
    <property type="protein sequence ID" value="EEV20134.1"/>
    <property type="molecule type" value="Genomic_DNA"/>
</dbReference>
<evidence type="ECO:0000256" key="1">
    <source>
        <dbReference type="SAM" id="Phobius"/>
    </source>
</evidence>